<dbReference type="InterPro" id="IPR002711">
    <property type="entry name" value="HNH"/>
</dbReference>
<keyword evidence="3" id="KW-0540">Nuclease</keyword>
<evidence type="ECO:0000313" key="3">
    <source>
        <dbReference type="EMBL" id="MBM0279678.1"/>
    </source>
</evidence>
<dbReference type="Proteomes" id="UP000622245">
    <property type="component" value="Unassembled WGS sequence"/>
</dbReference>
<feature type="compositionally biased region" description="Basic residues" evidence="1">
    <location>
        <begin position="30"/>
        <end position="39"/>
    </location>
</feature>
<dbReference type="Gene3D" id="1.10.30.50">
    <property type="match status" value="1"/>
</dbReference>
<keyword evidence="3" id="KW-0378">Hydrolase</keyword>
<dbReference type="EMBL" id="JAEVHL010000330">
    <property type="protein sequence ID" value="MBM0279678.1"/>
    <property type="molecule type" value="Genomic_DNA"/>
</dbReference>
<dbReference type="GO" id="GO:0004519">
    <property type="term" value="F:endonuclease activity"/>
    <property type="evidence" value="ECO:0007669"/>
    <property type="project" value="UniProtKB-KW"/>
</dbReference>
<organism evidence="3 4">
    <name type="scientific">Micromonospora tarensis</name>
    <dbReference type="NCBI Taxonomy" id="2806100"/>
    <lineage>
        <taxon>Bacteria</taxon>
        <taxon>Bacillati</taxon>
        <taxon>Actinomycetota</taxon>
        <taxon>Actinomycetes</taxon>
        <taxon>Micromonosporales</taxon>
        <taxon>Micromonosporaceae</taxon>
        <taxon>Micromonospora</taxon>
    </lineage>
</organism>
<evidence type="ECO:0000256" key="1">
    <source>
        <dbReference type="SAM" id="MobiDB-lite"/>
    </source>
</evidence>
<keyword evidence="4" id="KW-1185">Reference proteome</keyword>
<feature type="domain" description="HNH" evidence="2">
    <location>
        <begin position="71"/>
        <end position="108"/>
    </location>
</feature>
<dbReference type="Pfam" id="PF01844">
    <property type="entry name" value="HNH"/>
    <property type="match status" value="1"/>
</dbReference>
<evidence type="ECO:0000259" key="2">
    <source>
        <dbReference type="Pfam" id="PF01844"/>
    </source>
</evidence>
<dbReference type="RefSeq" id="WP_203151971.1">
    <property type="nucleotide sequence ID" value="NZ_JAEVHL010000330.1"/>
</dbReference>
<evidence type="ECO:0000313" key="4">
    <source>
        <dbReference type="Proteomes" id="UP000622245"/>
    </source>
</evidence>
<comment type="caution">
    <text evidence="3">The sequence shown here is derived from an EMBL/GenBank/DDBJ whole genome shotgun (WGS) entry which is preliminary data.</text>
</comment>
<reference evidence="3 4" key="1">
    <citation type="submission" date="2021-01" db="EMBL/GenBank/DDBJ databases">
        <title>Draft genome sequence of Micromonospora sp. strain STR1s_6.</title>
        <authorList>
            <person name="Karlyshev A."/>
            <person name="Jawad R."/>
        </authorList>
    </citation>
    <scope>NUCLEOTIDE SEQUENCE [LARGE SCALE GENOMIC DNA]</scope>
    <source>
        <strain evidence="3 4">STR1S-6</strain>
    </source>
</reference>
<sequence length="108" mass="11875">MAKRTCLDCGALTNGTRCIACQRPRERAALRTKRERRPRTSYAEDKRRAAAVAAHRREQGDWCPGWKRDPHKATDLTADHIDAVAAGGSEGGELQVLCRSCNSAKGAR</sequence>
<name>A0ABS1YQG6_9ACTN</name>
<keyword evidence="3" id="KW-0255">Endonuclease</keyword>
<feature type="region of interest" description="Disordered" evidence="1">
    <location>
        <begin position="29"/>
        <end position="56"/>
    </location>
</feature>
<gene>
    <name evidence="3" type="ORF">JM949_32965</name>
</gene>
<accession>A0ABS1YQG6</accession>
<proteinExistence type="predicted"/>
<protein>
    <submittedName>
        <fullName evidence="3">HNH endonuclease</fullName>
    </submittedName>
</protein>